<evidence type="ECO:0000313" key="3">
    <source>
        <dbReference type="Proteomes" id="UP000324222"/>
    </source>
</evidence>
<organism evidence="2 3">
    <name type="scientific">Portunus trituberculatus</name>
    <name type="common">Swimming crab</name>
    <name type="synonym">Neptunus trituberculatus</name>
    <dbReference type="NCBI Taxonomy" id="210409"/>
    <lineage>
        <taxon>Eukaryota</taxon>
        <taxon>Metazoa</taxon>
        <taxon>Ecdysozoa</taxon>
        <taxon>Arthropoda</taxon>
        <taxon>Crustacea</taxon>
        <taxon>Multicrustacea</taxon>
        <taxon>Malacostraca</taxon>
        <taxon>Eumalacostraca</taxon>
        <taxon>Eucarida</taxon>
        <taxon>Decapoda</taxon>
        <taxon>Pleocyemata</taxon>
        <taxon>Brachyura</taxon>
        <taxon>Eubrachyura</taxon>
        <taxon>Portunoidea</taxon>
        <taxon>Portunidae</taxon>
        <taxon>Portuninae</taxon>
        <taxon>Portunus</taxon>
    </lineage>
</organism>
<gene>
    <name evidence="2" type="ORF">E2C01_071816</name>
</gene>
<evidence type="ECO:0000313" key="2">
    <source>
        <dbReference type="EMBL" id="MPC77364.1"/>
    </source>
</evidence>
<keyword evidence="3" id="KW-1185">Reference proteome</keyword>
<dbReference type="Proteomes" id="UP000324222">
    <property type="component" value="Unassembled WGS sequence"/>
</dbReference>
<reference evidence="2 3" key="1">
    <citation type="submission" date="2019-05" db="EMBL/GenBank/DDBJ databases">
        <title>Another draft genome of Portunus trituberculatus and its Hox gene families provides insights of decapod evolution.</title>
        <authorList>
            <person name="Jeong J.-H."/>
            <person name="Song I."/>
            <person name="Kim S."/>
            <person name="Choi T."/>
            <person name="Kim D."/>
            <person name="Ryu S."/>
            <person name="Kim W."/>
        </authorList>
    </citation>
    <scope>NUCLEOTIDE SEQUENCE [LARGE SCALE GENOMIC DNA]</scope>
    <source>
        <tissue evidence="2">Muscle</tissue>
    </source>
</reference>
<dbReference type="EMBL" id="VSRR010045686">
    <property type="protein sequence ID" value="MPC77364.1"/>
    <property type="molecule type" value="Genomic_DNA"/>
</dbReference>
<feature type="region of interest" description="Disordered" evidence="1">
    <location>
        <begin position="77"/>
        <end position="115"/>
    </location>
</feature>
<proteinExistence type="predicted"/>
<sequence>MALIKFIGWNIYATRPAVRLIEGALAPHTSGCSELGGFWSGRCYWLSMQMPRRFTRPGVPITPRAIHPVVRLATSTDSNLAHGSSPRLYGLRRVPRRGPGGAKRTGVEGTSGERG</sequence>
<comment type="caution">
    <text evidence="2">The sequence shown here is derived from an EMBL/GenBank/DDBJ whole genome shotgun (WGS) entry which is preliminary data.</text>
</comment>
<evidence type="ECO:0000256" key="1">
    <source>
        <dbReference type="SAM" id="MobiDB-lite"/>
    </source>
</evidence>
<accession>A0A5B7I9G4</accession>
<protein>
    <submittedName>
        <fullName evidence="2">Uncharacterized protein</fullName>
    </submittedName>
</protein>
<name>A0A5B7I9G4_PORTR</name>
<dbReference type="AlphaFoldDB" id="A0A5B7I9G4"/>